<dbReference type="Proteomes" id="UP000672097">
    <property type="component" value="Unassembled WGS sequence"/>
</dbReference>
<keyword evidence="4" id="KW-0159">Chromosome partition</keyword>
<evidence type="ECO:0000313" key="13">
    <source>
        <dbReference type="Proteomes" id="UP000672097"/>
    </source>
</evidence>
<dbReference type="InterPro" id="IPR044068">
    <property type="entry name" value="CB"/>
</dbReference>
<dbReference type="Pfam" id="PF00589">
    <property type="entry name" value="Phage_integrase"/>
    <property type="match status" value="1"/>
</dbReference>
<keyword evidence="13" id="KW-1185">Reference proteome</keyword>
<evidence type="ECO:0000256" key="8">
    <source>
        <dbReference type="ARBA" id="ARBA00023306"/>
    </source>
</evidence>
<organism evidence="12 13">
    <name type="scientific">Ideonella paludis</name>
    <dbReference type="NCBI Taxonomy" id="1233411"/>
    <lineage>
        <taxon>Bacteria</taxon>
        <taxon>Pseudomonadati</taxon>
        <taxon>Pseudomonadota</taxon>
        <taxon>Betaproteobacteria</taxon>
        <taxon>Burkholderiales</taxon>
        <taxon>Sphaerotilaceae</taxon>
        <taxon>Ideonella</taxon>
    </lineage>
</organism>
<dbReference type="Gene3D" id="1.10.150.130">
    <property type="match status" value="1"/>
</dbReference>
<dbReference type="CDD" id="cd00397">
    <property type="entry name" value="DNA_BRE_C"/>
    <property type="match status" value="1"/>
</dbReference>
<protein>
    <submittedName>
        <fullName evidence="12">Tyrosine-type recombinase/integrase</fullName>
    </submittedName>
</protein>
<dbReference type="InterPro" id="IPR010998">
    <property type="entry name" value="Integrase_recombinase_N"/>
</dbReference>
<keyword evidence="8" id="KW-0131">Cell cycle</keyword>
<dbReference type="InterPro" id="IPR022169">
    <property type="entry name" value="DUF3701"/>
</dbReference>
<evidence type="ECO:0000256" key="4">
    <source>
        <dbReference type="ARBA" id="ARBA00022829"/>
    </source>
</evidence>
<evidence type="ECO:0000256" key="7">
    <source>
        <dbReference type="ARBA" id="ARBA00023172"/>
    </source>
</evidence>
<evidence type="ECO:0000256" key="6">
    <source>
        <dbReference type="ARBA" id="ARBA00023125"/>
    </source>
</evidence>
<evidence type="ECO:0000313" key="12">
    <source>
        <dbReference type="EMBL" id="MBQ0937886.1"/>
    </source>
</evidence>
<keyword evidence="5" id="KW-0229">DNA integration</keyword>
<dbReference type="InterPro" id="IPR011010">
    <property type="entry name" value="DNA_brk_join_enz"/>
</dbReference>
<dbReference type="SUPFAM" id="SSF56349">
    <property type="entry name" value="DNA breaking-rejoining enzymes"/>
    <property type="match status" value="1"/>
</dbReference>
<proteinExistence type="predicted"/>
<evidence type="ECO:0000256" key="3">
    <source>
        <dbReference type="ARBA" id="ARBA00022618"/>
    </source>
</evidence>
<comment type="subcellular location">
    <subcellularLocation>
        <location evidence="1">Cytoplasm</location>
    </subcellularLocation>
</comment>
<accession>A0ABS5E3A7</accession>
<dbReference type="PROSITE" id="PS51900">
    <property type="entry name" value="CB"/>
    <property type="match status" value="1"/>
</dbReference>
<evidence type="ECO:0000259" key="10">
    <source>
        <dbReference type="PROSITE" id="PS51898"/>
    </source>
</evidence>
<evidence type="ECO:0000256" key="5">
    <source>
        <dbReference type="ARBA" id="ARBA00022908"/>
    </source>
</evidence>
<dbReference type="PANTHER" id="PTHR30349">
    <property type="entry name" value="PHAGE INTEGRASE-RELATED"/>
    <property type="match status" value="1"/>
</dbReference>
<dbReference type="EMBL" id="JAGQDG010000012">
    <property type="protein sequence ID" value="MBQ0937886.1"/>
    <property type="molecule type" value="Genomic_DNA"/>
</dbReference>
<gene>
    <name evidence="12" type="ORF">KAK11_21370</name>
</gene>
<evidence type="ECO:0000256" key="1">
    <source>
        <dbReference type="ARBA" id="ARBA00004496"/>
    </source>
</evidence>
<reference evidence="12 13" key="1">
    <citation type="submission" date="2021-04" db="EMBL/GenBank/DDBJ databases">
        <title>The genome sequence of type strain Ideonella paludis KCTC 32238.</title>
        <authorList>
            <person name="Liu Y."/>
        </authorList>
    </citation>
    <scope>NUCLEOTIDE SEQUENCE [LARGE SCALE GENOMIC DNA]</scope>
    <source>
        <strain evidence="12 13">KCTC 32238</strain>
    </source>
</reference>
<comment type="caution">
    <text evidence="12">The sequence shown here is derived from an EMBL/GenBank/DDBJ whole genome shotgun (WGS) entry which is preliminary data.</text>
</comment>
<keyword evidence="6 9" id="KW-0238">DNA-binding</keyword>
<dbReference type="PANTHER" id="PTHR30349:SF77">
    <property type="entry name" value="TYROSINE RECOMBINASE XERC"/>
    <property type="match status" value="1"/>
</dbReference>
<dbReference type="InterPro" id="IPR013762">
    <property type="entry name" value="Integrase-like_cat_sf"/>
</dbReference>
<keyword evidence="3" id="KW-0132">Cell division</keyword>
<dbReference type="PROSITE" id="PS51898">
    <property type="entry name" value="TYR_RECOMBINASE"/>
    <property type="match status" value="1"/>
</dbReference>
<feature type="domain" description="Tyr recombinase" evidence="10">
    <location>
        <begin position="386"/>
        <end position="587"/>
    </location>
</feature>
<sequence>MKSSTYTLLRLGPHHFAHLRAVAEGLDVGAAAERYLGIEHGHQAVTAHRVVVEGLRAIARRRGDRDWRLIGLLIRAPEAGAKPTLEDFVAARELDGWSEAEVLEMYAEAHPEDQRAQRRTRLRLRQLELLKQLEQASSETPQLTDRLDGWLAPEMAQRLERTGLLLLGDLHDQIQQGGRWWSGIPAIGQTKAQRLRDHLYALLPHLAERKRHFAAAVASTTAESRAGVSSSLTPLSSPALPSSSSPVADVLEPVAETDAGAIEAWVLARAGAPATAKAYLREGRRLLIWLQTEQRRGLRQMRAEDCRSYMTFLAHVPPQWSSKANVAALSPGWAPFRGPLSVSSQQHAVVICTALFDWLVTVGYLSRNPWQMVNRRLGDDQAADALDTRAFTPEAWAEILRCVAAEPPSPARHRMLFVLQFVEGTGLRAAELLGAKLSQLKPHRAGWVMQVYGKGSRNRVIAVPSQCMNALQDYLASRHLDWPAATPAETPLLASALDPMAPITYPALYQTVKRWLAKAIRQSALPPHEQTTALRASPHWLRHTFGTRAVERQAPIEAVQRQLGHADPRTTMRYARTQIDRLQSEMEKAFGGESSNGKA</sequence>
<evidence type="ECO:0000259" key="11">
    <source>
        <dbReference type="PROSITE" id="PS51900"/>
    </source>
</evidence>
<dbReference type="InterPro" id="IPR050090">
    <property type="entry name" value="Tyrosine_recombinase_XerCD"/>
</dbReference>
<dbReference type="Pfam" id="PF12482">
    <property type="entry name" value="DUF3701"/>
    <property type="match status" value="1"/>
</dbReference>
<evidence type="ECO:0000256" key="9">
    <source>
        <dbReference type="PROSITE-ProRule" id="PRU01248"/>
    </source>
</evidence>
<dbReference type="RefSeq" id="WP_210811629.1">
    <property type="nucleotide sequence ID" value="NZ_JAGQDG010000012.1"/>
</dbReference>
<dbReference type="InterPro" id="IPR002104">
    <property type="entry name" value="Integrase_catalytic"/>
</dbReference>
<dbReference type="Gene3D" id="1.10.443.10">
    <property type="entry name" value="Intergrase catalytic core"/>
    <property type="match status" value="1"/>
</dbReference>
<evidence type="ECO:0000256" key="2">
    <source>
        <dbReference type="ARBA" id="ARBA00022490"/>
    </source>
</evidence>
<name>A0ABS5E3A7_9BURK</name>
<feature type="domain" description="Core-binding (CB)" evidence="11">
    <location>
        <begin position="256"/>
        <end position="360"/>
    </location>
</feature>
<keyword evidence="2" id="KW-0963">Cytoplasm</keyword>
<keyword evidence="7" id="KW-0233">DNA recombination</keyword>